<name>A0A0L0NU05_CANAR</name>
<evidence type="ECO:0000313" key="1">
    <source>
        <dbReference type="EMBL" id="KND97150.1"/>
    </source>
</evidence>
<dbReference type="AlphaFoldDB" id="A0A0L0NU05"/>
<proteinExistence type="predicted"/>
<sequence length="45" mass="5221">MVLKNAMMWTFSVPIDYVIAGEKGESWANKYQESPMTTKKKKKKP</sequence>
<accession>A0A0L0NU05</accession>
<protein>
    <submittedName>
        <fullName evidence="1">Uncharacterized protein</fullName>
    </submittedName>
</protein>
<dbReference type="VEuPathDB" id="FungiDB:QG37_06358"/>
<comment type="caution">
    <text evidence="1">The sequence shown here is derived from an EMBL/GenBank/DDBJ whole genome shotgun (WGS) entry which is preliminary data.</text>
</comment>
<evidence type="ECO:0000313" key="2">
    <source>
        <dbReference type="Proteomes" id="UP000037122"/>
    </source>
</evidence>
<organism evidence="1 2">
    <name type="scientific">Candidozyma auris</name>
    <name type="common">Yeast</name>
    <name type="synonym">Candida auris</name>
    <dbReference type="NCBI Taxonomy" id="498019"/>
    <lineage>
        <taxon>Eukaryota</taxon>
        <taxon>Fungi</taxon>
        <taxon>Dikarya</taxon>
        <taxon>Ascomycota</taxon>
        <taxon>Saccharomycotina</taxon>
        <taxon>Pichiomycetes</taxon>
        <taxon>Metschnikowiaceae</taxon>
        <taxon>Candidozyma</taxon>
    </lineage>
</organism>
<reference evidence="2" key="1">
    <citation type="journal article" date="2015" name="BMC Genomics">
        <title>Draft genome of a commonly misdiagnosed multidrug resistant pathogen Candida auris.</title>
        <authorList>
            <person name="Chatterjee S."/>
            <person name="Alampalli S.V."/>
            <person name="Nageshan R.K."/>
            <person name="Chettiar S.T."/>
            <person name="Joshi S."/>
            <person name="Tatu U.S."/>
        </authorList>
    </citation>
    <scope>NUCLEOTIDE SEQUENCE [LARGE SCALE GENOMIC DNA]</scope>
    <source>
        <strain evidence="2">6684</strain>
    </source>
</reference>
<dbReference type="Proteomes" id="UP000037122">
    <property type="component" value="Unassembled WGS sequence"/>
</dbReference>
<gene>
    <name evidence="1" type="ORF">QG37_06358</name>
</gene>
<dbReference type="EMBL" id="LGST01000043">
    <property type="protein sequence ID" value="KND97150.1"/>
    <property type="molecule type" value="Genomic_DNA"/>
</dbReference>